<feature type="region of interest" description="Disordered" evidence="1">
    <location>
        <begin position="577"/>
        <end position="599"/>
    </location>
</feature>
<evidence type="ECO:0000313" key="3">
    <source>
        <dbReference type="EMBL" id="SVA13823.1"/>
    </source>
</evidence>
<dbReference type="InterPro" id="IPR045394">
    <property type="entry name" value="Abhydrolase_dom"/>
</dbReference>
<name>A0A381TIN7_9ZZZZ</name>
<dbReference type="AlphaFoldDB" id="A0A381TIN7"/>
<reference evidence="3" key="1">
    <citation type="submission" date="2018-05" db="EMBL/GenBank/DDBJ databases">
        <authorList>
            <person name="Lanie J.A."/>
            <person name="Ng W.-L."/>
            <person name="Kazmierczak K.M."/>
            <person name="Andrzejewski T.M."/>
            <person name="Davidsen T.M."/>
            <person name="Wayne K.J."/>
            <person name="Tettelin H."/>
            <person name="Glass J.I."/>
            <person name="Rusch D."/>
            <person name="Podicherti R."/>
            <person name="Tsui H.-C.T."/>
            <person name="Winkler M.E."/>
        </authorList>
    </citation>
    <scope>NUCLEOTIDE SEQUENCE</scope>
</reference>
<accession>A0A381TIN7</accession>
<dbReference type="EMBL" id="UINC01004369">
    <property type="protein sequence ID" value="SVA13823.1"/>
    <property type="molecule type" value="Genomic_DNA"/>
</dbReference>
<evidence type="ECO:0000259" key="2">
    <source>
        <dbReference type="Pfam" id="PF20091"/>
    </source>
</evidence>
<gene>
    <name evidence="3" type="ORF">METZ01_LOCUS66677</name>
</gene>
<dbReference type="Pfam" id="PF20091">
    <property type="entry name" value="Abhydrolase_10"/>
    <property type="match status" value="1"/>
</dbReference>
<proteinExistence type="predicted"/>
<feature type="domain" description="Alpha/beta hydrolase" evidence="2">
    <location>
        <begin position="252"/>
        <end position="629"/>
    </location>
</feature>
<organism evidence="3">
    <name type="scientific">marine metagenome</name>
    <dbReference type="NCBI Taxonomy" id="408172"/>
    <lineage>
        <taxon>unclassified sequences</taxon>
        <taxon>metagenomes</taxon>
        <taxon>ecological metagenomes</taxon>
    </lineage>
</organism>
<feature type="compositionally biased region" description="Basic and acidic residues" evidence="1">
    <location>
        <begin position="581"/>
        <end position="599"/>
    </location>
</feature>
<evidence type="ECO:0000256" key="1">
    <source>
        <dbReference type="SAM" id="MobiDB-lite"/>
    </source>
</evidence>
<protein>
    <recommendedName>
        <fullName evidence="2">Alpha/beta hydrolase domain-containing protein</fullName>
    </recommendedName>
</protein>
<sequence>MAVRSIDIKERRPYSEGMAFGDTGAYEQLDGTVHFAVDPSDSANSLITDLELAPKNSAGLVEFSADFRIVKPIDPNKGSHKLFFDVVNRGNPLSLGRINSTLDSDRMGPGNGFLMRRGYTLVWCGWQHDVPQETGNLKVHVPDAANIEGRIAVTFQPNQPGTTQMLSDRGHLPYPANDLEQPGAELTVADYDGGLSTPIPRSDWSFGKLEYGDLIPDSSHISMAKGFEPGKVYCCIYTTATAPVVGLGLVGVRDLVSHLKYTDSQDNPCAGDIQHALAFGSSQSGRFLRHMLYLAMNQDEDDRTVFDGIIANIAGGRRGEFNQRFGQPSNLVDASTGSAFPFADIDQTDPETGQTDGLLTRLKARAKVPKIFLTNTSSEYWAGHAALTHIESTGARDIVSFDQVRIYHFSGTQHNAGILPLSHTQPTGASGLHPFNWVDWRPLMRAAVANLDAWVSNNTAPPDSRHARLDDGTAVPSESLASVFQVLPGFGFPGHLRHLSRFDFGPQEGITGNLPPVTGQPYPALVSNVDQDGNELAGIRLPDVAVPLATLTGWNLRHPDTGGPDQTHKTMGSIVPFPFTRQERQDTSDPRPSVEERYASKEDYLDRVEGVARNLVSEGYMLEEDVFRVIQMASDRYELIESQVKQAQPAGD</sequence>